<keyword evidence="8" id="KW-0547">Nucleotide-binding</keyword>
<keyword evidence="2 5" id="KW-0812">Transmembrane</keyword>
<evidence type="ECO:0000259" key="7">
    <source>
        <dbReference type="PROSITE" id="PS50929"/>
    </source>
</evidence>
<comment type="subcellular location">
    <subcellularLocation>
        <location evidence="1">Cell membrane</location>
        <topology evidence="1">Multi-pass membrane protein</topology>
    </subcellularLocation>
</comment>
<proteinExistence type="predicted"/>
<dbReference type="InterPro" id="IPR039421">
    <property type="entry name" value="Type_1_exporter"/>
</dbReference>
<comment type="caution">
    <text evidence="8">The sequence shown here is derived from an EMBL/GenBank/DDBJ whole genome shotgun (WGS) entry which is preliminary data.</text>
</comment>
<keyword evidence="4 5" id="KW-0472">Membrane</keyword>
<dbReference type="Proteomes" id="UP001428817">
    <property type="component" value="Unassembled WGS sequence"/>
</dbReference>
<evidence type="ECO:0000256" key="1">
    <source>
        <dbReference type="ARBA" id="ARBA00004651"/>
    </source>
</evidence>
<evidence type="ECO:0000256" key="4">
    <source>
        <dbReference type="ARBA" id="ARBA00023136"/>
    </source>
</evidence>
<evidence type="ECO:0000313" key="9">
    <source>
        <dbReference type="Proteomes" id="UP001428817"/>
    </source>
</evidence>
<dbReference type="PROSITE" id="PS50893">
    <property type="entry name" value="ABC_TRANSPORTER_2"/>
    <property type="match status" value="1"/>
</dbReference>
<dbReference type="CDD" id="cd07346">
    <property type="entry name" value="ABC_6TM_exporters"/>
    <property type="match status" value="1"/>
</dbReference>
<sequence length="559" mass="57847">MLRESIITRRRDLTVATVLLMLHQAGEAMVPVLVGVVIDQAIDPATLGGGSVADLVLWLAVLGLDFLLLSNCFRLGSRRTWLSEARADQQLRLKIGERVLDPRGGAEAGRMPGALVNVAVGDAKRVAELHLALPFGLAGMAAIVVAAIALLRISVPLGLLILLGMPPLLWLLRQLGKPMQRRSGPEQERAAQAAGVAADLVEGVRVLKGIGAERAAVRRYERTSRDALHATLRAARAQGWNEGATLAANGLFLALIALVGGRLAAQGSISVGELVSAVGLAQFLLGPLSVLGRMSGSYAQARPSADRIAEILAAPPSVPRGTGEPADPVRGELRLRGVRHGPLRGLDLDVPAGQLLGIAATDPGAVSALLACLNREADPEDGSIKLDGRPLAELDPARLRGAILVAAHDAALFAGTLAENVAASATAGTDLAPVLGASRADEVAETLADGLDTPVSEQGRSLSGGQRQRVALARALAAEAPVLVLHDPTTALDTVTEAHVAGALRELRAGRTTLVATTSPALLAACDRVVTLGEAGVVAAGSHAELLRDRADYRELVLA</sequence>
<dbReference type="EMBL" id="BAABJP010000007">
    <property type="protein sequence ID" value="GAA5152508.1"/>
    <property type="molecule type" value="Genomic_DNA"/>
</dbReference>
<evidence type="ECO:0000256" key="3">
    <source>
        <dbReference type="ARBA" id="ARBA00022989"/>
    </source>
</evidence>
<accession>A0ABP9PUR6</accession>
<dbReference type="InterPro" id="IPR003439">
    <property type="entry name" value="ABC_transporter-like_ATP-bd"/>
</dbReference>
<evidence type="ECO:0000256" key="5">
    <source>
        <dbReference type="SAM" id="Phobius"/>
    </source>
</evidence>
<gene>
    <name evidence="8" type="ORF">GCM10023321_21350</name>
</gene>
<feature type="domain" description="ABC transporter" evidence="6">
    <location>
        <begin position="323"/>
        <end position="559"/>
    </location>
</feature>
<dbReference type="InterPro" id="IPR027417">
    <property type="entry name" value="P-loop_NTPase"/>
</dbReference>
<dbReference type="PROSITE" id="PS00211">
    <property type="entry name" value="ABC_TRANSPORTER_1"/>
    <property type="match status" value="1"/>
</dbReference>
<evidence type="ECO:0000313" key="8">
    <source>
        <dbReference type="EMBL" id="GAA5152508.1"/>
    </source>
</evidence>
<dbReference type="InterPro" id="IPR011527">
    <property type="entry name" value="ABC1_TM_dom"/>
</dbReference>
<keyword evidence="3 5" id="KW-1133">Transmembrane helix</keyword>
<dbReference type="GO" id="GO:0005524">
    <property type="term" value="F:ATP binding"/>
    <property type="evidence" value="ECO:0007669"/>
    <property type="project" value="UniProtKB-KW"/>
</dbReference>
<feature type="transmembrane region" description="Helical" evidence="5">
    <location>
        <begin position="52"/>
        <end position="73"/>
    </location>
</feature>
<feature type="domain" description="ABC transmembrane type-1" evidence="7">
    <location>
        <begin position="15"/>
        <end position="300"/>
    </location>
</feature>
<dbReference type="Pfam" id="PF00664">
    <property type="entry name" value="ABC_membrane"/>
    <property type="match status" value="1"/>
</dbReference>
<dbReference type="Pfam" id="PF00005">
    <property type="entry name" value="ABC_tran"/>
    <property type="match status" value="1"/>
</dbReference>
<dbReference type="Gene3D" id="3.40.50.300">
    <property type="entry name" value="P-loop containing nucleotide triphosphate hydrolases"/>
    <property type="match status" value="1"/>
</dbReference>
<reference evidence="9" key="1">
    <citation type="journal article" date="2019" name="Int. J. Syst. Evol. Microbiol.">
        <title>The Global Catalogue of Microorganisms (GCM) 10K type strain sequencing project: providing services to taxonomists for standard genome sequencing and annotation.</title>
        <authorList>
            <consortium name="The Broad Institute Genomics Platform"/>
            <consortium name="The Broad Institute Genome Sequencing Center for Infectious Disease"/>
            <person name="Wu L."/>
            <person name="Ma J."/>
        </authorList>
    </citation>
    <scope>NUCLEOTIDE SEQUENCE [LARGE SCALE GENOMIC DNA]</scope>
    <source>
        <strain evidence="9">JCM 18303</strain>
    </source>
</reference>
<dbReference type="PANTHER" id="PTHR43394:SF1">
    <property type="entry name" value="ATP-BINDING CASSETTE SUB-FAMILY B MEMBER 10, MITOCHONDRIAL"/>
    <property type="match status" value="1"/>
</dbReference>
<feature type="transmembrane region" description="Helical" evidence="5">
    <location>
        <begin position="131"/>
        <end position="149"/>
    </location>
</feature>
<feature type="transmembrane region" description="Helical" evidence="5">
    <location>
        <begin position="246"/>
        <end position="265"/>
    </location>
</feature>
<keyword evidence="8" id="KW-0067">ATP-binding</keyword>
<dbReference type="SUPFAM" id="SSF90123">
    <property type="entry name" value="ABC transporter transmembrane region"/>
    <property type="match status" value="1"/>
</dbReference>
<protein>
    <submittedName>
        <fullName evidence="8">ABC transporter ATP-binding protein</fullName>
    </submittedName>
</protein>
<organism evidence="8 9">
    <name type="scientific">Pseudonocardia eucalypti</name>
    <dbReference type="NCBI Taxonomy" id="648755"/>
    <lineage>
        <taxon>Bacteria</taxon>
        <taxon>Bacillati</taxon>
        <taxon>Actinomycetota</taxon>
        <taxon>Actinomycetes</taxon>
        <taxon>Pseudonocardiales</taxon>
        <taxon>Pseudonocardiaceae</taxon>
        <taxon>Pseudonocardia</taxon>
    </lineage>
</organism>
<dbReference type="InterPro" id="IPR036640">
    <property type="entry name" value="ABC1_TM_sf"/>
</dbReference>
<name>A0ABP9PUR6_9PSEU</name>
<dbReference type="SUPFAM" id="SSF52540">
    <property type="entry name" value="P-loop containing nucleoside triphosphate hydrolases"/>
    <property type="match status" value="1"/>
</dbReference>
<evidence type="ECO:0000259" key="6">
    <source>
        <dbReference type="PROSITE" id="PS50893"/>
    </source>
</evidence>
<dbReference type="Gene3D" id="1.20.1560.10">
    <property type="entry name" value="ABC transporter type 1, transmembrane domain"/>
    <property type="match status" value="1"/>
</dbReference>
<dbReference type="InterPro" id="IPR017871">
    <property type="entry name" value="ABC_transporter-like_CS"/>
</dbReference>
<dbReference type="PROSITE" id="PS50929">
    <property type="entry name" value="ABC_TM1F"/>
    <property type="match status" value="1"/>
</dbReference>
<dbReference type="PANTHER" id="PTHR43394">
    <property type="entry name" value="ATP-DEPENDENT PERMEASE MDL1, MITOCHONDRIAL"/>
    <property type="match status" value="1"/>
</dbReference>
<evidence type="ECO:0000256" key="2">
    <source>
        <dbReference type="ARBA" id="ARBA00022692"/>
    </source>
</evidence>
<keyword evidence="9" id="KW-1185">Reference proteome</keyword>
<feature type="transmembrane region" description="Helical" evidence="5">
    <location>
        <begin position="155"/>
        <end position="172"/>
    </location>
</feature>